<organism evidence="2">
    <name type="scientific">Thermocrinis ruber</name>
    <dbReference type="NCBI Taxonomy" id="75906"/>
    <lineage>
        <taxon>Bacteria</taxon>
        <taxon>Pseudomonadati</taxon>
        <taxon>Aquificota</taxon>
        <taxon>Aquificia</taxon>
        <taxon>Aquificales</taxon>
        <taxon>Aquificaceae</taxon>
        <taxon>Thermocrinis</taxon>
    </lineage>
</organism>
<accession>W0DJ41</accession>
<dbReference type="Proteomes" id="UP000018914">
    <property type="component" value="Chromosome"/>
</dbReference>
<reference evidence="1 2" key="1">
    <citation type="submission" date="2013-12" db="EMBL/GenBank/DDBJ databases">
        <authorList>
            <consortium name="DOE Joint Genome Institute"/>
            <person name="Eisen J."/>
            <person name="Huntemann M."/>
            <person name="Han J."/>
            <person name="Chen A."/>
            <person name="Kyrpides N."/>
            <person name="Mavromatis K."/>
            <person name="Markowitz V."/>
            <person name="Palaniappan K."/>
            <person name="Ivanova N."/>
            <person name="Schaumberg A."/>
            <person name="Pati A."/>
            <person name="Liolios K."/>
            <person name="Nordberg H.P."/>
            <person name="Cantor M.N."/>
            <person name="Hua S.X."/>
            <person name="Woyke T."/>
        </authorList>
    </citation>
    <scope>NUCLEOTIDE SEQUENCE [LARGE SCALE GENOMIC DNA]</scope>
    <source>
        <strain evidence="1 2">DSM 23557</strain>
    </source>
</reference>
<keyword evidence="2" id="KW-1185">Reference proteome</keyword>
<protein>
    <submittedName>
        <fullName evidence="1">Uncharacterized protein</fullName>
    </submittedName>
</protein>
<evidence type="ECO:0000313" key="1">
    <source>
        <dbReference type="EMBL" id="AHE96900.1"/>
    </source>
</evidence>
<sequence>MKGEAVIKIFVVYWTIPFKGINFENNMIFDNRETAGRLLGEWLKEKLGKEGNYIVLGIPRGGVRELGKSAPAP</sequence>
<dbReference type="STRING" id="75906.THERU_06770"/>
<dbReference type="EMBL" id="CP007028">
    <property type="protein sequence ID" value="AHE96900.1"/>
    <property type="molecule type" value="Genomic_DNA"/>
</dbReference>
<dbReference type="AlphaFoldDB" id="W0DJ41"/>
<gene>
    <name evidence="1" type="ORF">THERU_06770</name>
</gene>
<dbReference type="KEGG" id="trd:THERU_06770"/>
<name>W0DJ41_9AQUI</name>
<dbReference type="HOGENOM" id="CLU_2703647_0_0_0"/>
<proteinExistence type="predicted"/>
<evidence type="ECO:0000313" key="2">
    <source>
        <dbReference type="Proteomes" id="UP000018914"/>
    </source>
</evidence>